<dbReference type="GO" id="GO:0008483">
    <property type="term" value="F:transaminase activity"/>
    <property type="evidence" value="ECO:0007669"/>
    <property type="project" value="UniProtKB-KW"/>
</dbReference>
<dbReference type="Gene3D" id="3.90.1150.10">
    <property type="entry name" value="Aspartate Aminotransferase, domain 1"/>
    <property type="match status" value="1"/>
</dbReference>
<evidence type="ECO:0000313" key="4">
    <source>
        <dbReference type="EMBL" id="MBR8463528.1"/>
    </source>
</evidence>
<dbReference type="Gene3D" id="3.40.640.10">
    <property type="entry name" value="Type I PLP-dependent aspartate aminotransferase-like (Major domain)"/>
    <property type="match status" value="1"/>
</dbReference>
<organism evidence="4 5">
    <name type="scientific">Campylobacter anatolicus</name>
    <dbReference type="NCBI Taxonomy" id="2829105"/>
    <lineage>
        <taxon>Bacteria</taxon>
        <taxon>Pseudomonadati</taxon>
        <taxon>Campylobacterota</taxon>
        <taxon>Epsilonproteobacteria</taxon>
        <taxon>Campylobacterales</taxon>
        <taxon>Campylobacteraceae</taxon>
        <taxon>Campylobacter</taxon>
    </lineage>
</organism>
<dbReference type="PANTHER" id="PTHR42684:SF17">
    <property type="entry name" value="ADENOSYLMETHIONINE-8-AMINO-7-OXONONANOATE AMINOTRANSFERASE"/>
    <property type="match status" value="1"/>
</dbReference>
<sequence length="247" mass="28529">MTLSQLDLKYIWHPCSQIKDYKVLQPIVIKSDKNVFLYDENGKEYIDIISSWWCNLLGHTNEQIIENIKAQLDTLEHVIFANFTHELAINLAMKLAEILLAGLVKFNFSDNGLAAVECVLKMAFWYHYQTIKLQKTRFMCLIDVYHGETIGALSVGAMDLYYKIYRPMLMDVIRIKALDCYRCEFGKCLETCQAECFIYAKEAFAKFSDETVAVIVEPLLQGGNYSSLLNLRIILMTIIILFMKENT</sequence>
<proteinExistence type="predicted"/>
<dbReference type="Pfam" id="PF00202">
    <property type="entry name" value="Aminotran_3"/>
    <property type="match status" value="1"/>
</dbReference>
<protein>
    <submittedName>
        <fullName evidence="4">Aminotransferase class III-fold pyridoxal phosphate-dependent enzyme</fullName>
    </submittedName>
</protein>
<dbReference type="InterPro" id="IPR015422">
    <property type="entry name" value="PyrdxlP-dep_Trfase_small"/>
</dbReference>
<accession>A0ABS5HHB8</accession>
<dbReference type="InterPro" id="IPR015421">
    <property type="entry name" value="PyrdxlP-dep_Trfase_major"/>
</dbReference>
<evidence type="ECO:0000256" key="2">
    <source>
        <dbReference type="ARBA" id="ARBA00022679"/>
    </source>
</evidence>
<reference evidence="4 5" key="1">
    <citation type="submission" date="2021-04" db="EMBL/GenBank/DDBJ databases">
        <title>Molecular and phenotypic characterization and identification of bacterial isolates recovered from the Anatolian ground squirrels (Spermophilus xanthoprymnus) and which have the potential to form a new species in the Campylobacter genus.</title>
        <authorList>
            <person name="Aydin F."/>
            <person name="Abay S."/>
            <person name="Kayman T."/>
            <person name="Karakaya E."/>
            <person name="Mustak H.K."/>
            <person name="Mustak I.B."/>
            <person name="Bilgin N."/>
            <person name="Duzler A."/>
            <person name="Sahin O."/>
            <person name="Guran O."/>
            <person name="Saticioglu I.B."/>
        </authorList>
    </citation>
    <scope>NUCLEOTIDE SEQUENCE [LARGE SCALE GENOMIC DNA]</scope>
    <source>
        <strain evidence="5">faydin-G24</strain>
    </source>
</reference>
<keyword evidence="2" id="KW-0808">Transferase</keyword>
<evidence type="ECO:0000256" key="1">
    <source>
        <dbReference type="ARBA" id="ARBA00022576"/>
    </source>
</evidence>
<dbReference type="Proteomes" id="UP000682951">
    <property type="component" value="Unassembled WGS sequence"/>
</dbReference>
<name>A0ABS5HHB8_9BACT</name>
<dbReference type="EMBL" id="JAGSSW010000002">
    <property type="protein sequence ID" value="MBR8463528.1"/>
    <property type="molecule type" value="Genomic_DNA"/>
</dbReference>
<dbReference type="InterPro" id="IPR015424">
    <property type="entry name" value="PyrdxlP-dep_Trfase"/>
</dbReference>
<gene>
    <name evidence="4" type="ORF">KDD93_02950</name>
</gene>
<dbReference type="PANTHER" id="PTHR42684">
    <property type="entry name" value="ADENOSYLMETHIONINE-8-AMINO-7-OXONONANOATE AMINOTRANSFERASE"/>
    <property type="match status" value="1"/>
</dbReference>
<dbReference type="SUPFAM" id="SSF53383">
    <property type="entry name" value="PLP-dependent transferases"/>
    <property type="match status" value="1"/>
</dbReference>
<evidence type="ECO:0000256" key="3">
    <source>
        <dbReference type="ARBA" id="ARBA00022898"/>
    </source>
</evidence>
<evidence type="ECO:0000313" key="5">
    <source>
        <dbReference type="Proteomes" id="UP000682951"/>
    </source>
</evidence>
<comment type="caution">
    <text evidence="4">The sequence shown here is derived from an EMBL/GenBank/DDBJ whole genome shotgun (WGS) entry which is preliminary data.</text>
</comment>
<dbReference type="InterPro" id="IPR005814">
    <property type="entry name" value="Aminotrans_3"/>
</dbReference>
<keyword evidence="5" id="KW-1185">Reference proteome</keyword>
<keyword evidence="1 4" id="KW-0032">Aminotransferase</keyword>
<keyword evidence="3" id="KW-0663">Pyridoxal phosphate</keyword>
<dbReference type="RefSeq" id="WP_212141666.1">
    <property type="nucleotide sequence ID" value="NZ_JAGSSW010000002.1"/>
</dbReference>